<evidence type="ECO:0000256" key="7">
    <source>
        <dbReference type="ARBA" id="ARBA00023136"/>
    </source>
</evidence>
<comment type="similarity">
    <text evidence="11 12">Belongs to the ATPase B chain family.</text>
</comment>
<keyword evidence="6 11" id="KW-0406">Ion transport</keyword>
<dbReference type="OrthoDB" id="1653939at2"/>
<evidence type="ECO:0000256" key="8">
    <source>
        <dbReference type="ARBA" id="ARBA00023310"/>
    </source>
</evidence>
<keyword evidence="7 11" id="KW-0472">Membrane</keyword>
<sequence>MDIDIAEKLIPNLLTMLAQLCATGILFFLYKKYVHSWVLNYLAKKEAKLKEAEELAAEVESKARQQERELEAQRLQMKASMEKMQESMERSLQEERTQMLAQTKAENKRLSEQAQQQIERDKKQMQKDVEQYAVGLAMTLTERVLENYELSEQTILNALKLEMSRIHEKN</sequence>
<evidence type="ECO:0000256" key="3">
    <source>
        <dbReference type="ARBA" id="ARBA00022692"/>
    </source>
</evidence>
<evidence type="ECO:0000313" key="14">
    <source>
        <dbReference type="EMBL" id="EFR30586.1"/>
    </source>
</evidence>
<dbReference type="InterPro" id="IPR002146">
    <property type="entry name" value="ATP_synth_b/b'su_bac/chlpt"/>
</dbReference>
<dbReference type="GO" id="GO:0046933">
    <property type="term" value="F:proton-transporting ATP synthase activity, rotational mechanism"/>
    <property type="evidence" value="ECO:0007669"/>
    <property type="project" value="UniProtKB-UniRule"/>
</dbReference>
<keyword evidence="3 11" id="KW-0812">Transmembrane</keyword>
<dbReference type="HAMAP" id="MF_01398">
    <property type="entry name" value="ATP_synth_b_bprime"/>
    <property type="match status" value="1"/>
</dbReference>
<feature type="compositionally biased region" description="Basic and acidic residues" evidence="13">
    <location>
        <begin position="80"/>
        <end position="97"/>
    </location>
</feature>
<comment type="subcellular location">
    <subcellularLocation>
        <location evidence="11">Cell membrane</location>
        <topology evidence="11">Single-pass membrane protein</topology>
    </subcellularLocation>
    <subcellularLocation>
        <location evidence="10">Endomembrane system</location>
        <topology evidence="10">Single-pass membrane protein</topology>
    </subcellularLocation>
</comment>
<keyword evidence="1 11" id="KW-0813">Transport</keyword>
<evidence type="ECO:0000256" key="9">
    <source>
        <dbReference type="ARBA" id="ARBA00025198"/>
    </source>
</evidence>
<feature type="transmembrane region" description="Helical" evidence="11">
    <location>
        <begin position="12"/>
        <end position="30"/>
    </location>
</feature>
<dbReference type="GO" id="GO:0012505">
    <property type="term" value="C:endomembrane system"/>
    <property type="evidence" value="ECO:0007669"/>
    <property type="project" value="UniProtKB-SubCell"/>
</dbReference>
<keyword evidence="5 11" id="KW-1133">Transmembrane helix</keyword>
<evidence type="ECO:0000256" key="12">
    <source>
        <dbReference type="RuleBase" id="RU003848"/>
    </source>
</evidence>
<protein>
    <recommendedName>
        <fullName evidence="11">ATP synthase subunit b</fullName>
    </recommendedName>
    <alternativeName>
        <fullName evidence="11">ATP synthase F(0) sector subunit b</fullName>
    </alternativeName>
    <alternativeName>
        <fullName evidence="11">ATPase subunit I</fullName>
    </alternativeName>
    <alternativeName>
        <fullName evidence="11">F-type ATPase subunit b</fullName>
        <shortName evidence="11">F-ATPase subunit b</shortName>
    </alternativeName>
</protein>
<dbReference type="AlphaFoldDB" id="E4KQS1"/>
<dbReference type="STRING" id="908337.HMPREF9257_0631"/>
<comment type="function">
    <text evidence="11">Component of the F(0) channel, it forms part of the peripheral stalk, linking F(1) to F(0).</text>
</comment>
<organism evidence="14 15">
    <name type="scientific">Eremococcus coleocola ACS-139-V-Col8</name>
    <dbReference type="NCBI Taxonomy" id="908337"/>
    <lineage>
        <taxon>Bacteria</taxon>
        <taxon>Bacillati</taxon>
        <taxon>Bacillota</taxon>
        <taxon>Bacilli</taxon>
        <taxon>Lactobacillales</taxon>
        <taxon>Aerococcaceae</taxon>
        <taxon>Eremococcus</taxon>
    </lineage>
</organism>
<name>E4KQS1_9LACT</name>
<evidence type="ECO:0000256" key="2">
    <source>
        <dbReference type="ARBA" id="ARBA00022547"/>
    </source>
</evidence>
<gene>
    <name evidence="11" type="primary">atpF</name>
    <name evidence="14" type="ORF">HMPREF9257_0631</name>
</gene>
<evidence type="ECO:0000256" key="11">
    <source>
        <dbReference type="HAMAP-Rule" id="MF_01398"/>
    </source>
</evidence>
<comment type="function">
    <text evidence="9 11">F(1)F(0) ATP synthase produces ATP from ADP in the presence of a proton or sodium gradient. F-type ATPases consist of two structural domains, F(1) containing the extramembraneous catalytic core and F(0) containing the membrane proton channel, linked together by a central stalk and a peripheral stalk. During catalysis, ATP synthesis in the catalytic domain of F(1) is coupled via a rotary mechanism of the central stalk subunits to proton translocation.</text>
</comment>
<keyword evidence="2 11" id="KW-0138">CF(0)</keyword>
<dbReference type="GO" id="GO:0045259">
    <property type="term" value="C:proton-transporting ATP synthase complex"/>
    <property type="evidence" value="ECO:0007669"/>
    <property type="project" value="UniProtKB-KW"/>
</dbReference>
<keyword evidence="15" id="KW-1185">Reference proteome</keyword>
<comment type="caution">
    <text evidence="14">The sequence shown here is derived from an EMBL/GenBank/DDBJ whole genome shotgun (WGS) entry which is preliminary data.</text>
</comment>
<comment type="subunit">
    <text evidence="11">F-type ATPases have 2 components, F(1) - the catalytic core - and F(0) - the membrane proton channel. F(1) has five subunits: alpha(3), beta(3), gamma(1), delta(1), epsilon(1). F(0) has three main subunits: a(1), b(2) and c(10-14). The alpha and beta chains form an alternating ring which encloses part of the gamma chain. F(1) is attached to F(0) by a central stalk formed by the gamma and epsilon chains, while a peripheral stalk is formed by the delta and b chains.</text>
</comment>
<dbReference type="RefSeq" id="WP_006418746.1">
    <property type="nucleotide sequence ID" value="NZ_AENN01000017.1"/>
</dbReference>
<keyword evidence="8 11" id="KW-0066">ATP synthesis</keyword>
<keyword evidence="4 11" id="KW-0375">Hydrogen ion transport</keyword>
<dbReference type="eggNOG" id="COG0711">
    <property type="taxonomic scope" value="Bacteria"/>
</dbReference>
<proteinExistence type="inferred from homology"/>
<evidence type="ECO:0000256" key="5">
    <source>
        <dbReference type="ARBA" id="ARBA00022989"/>
    </source>
</evidence>
<dbReference type="CDD" id="cd06503">
    <property type="entry name" value="ATP-synt_Fo_b"/>
    <property type="match status" value="1"/>
</dbReference>
<dbReference type="Pfam" id="PF00430">
    <property type="entry name" value="ATP-synt_B"/>
    <property type="match status" value="1"/>
</dbReference>
<dbReference type="EMBL" id="AENN01000017">
    <property type="protein sequence ID" value="EFR30586.1"/>
    <property type="molecule type" value="Genomic_DNA"/>
</dbReference>
<evidence type="ECO:0000256" key="10">
    <source>
        <dbReference type="ARBA" id="ARBA00037847"/>
    </source>
</evidence>
<keyword evidence="11" id="KW-1003">Cell membrane</keyword>
<evidence type="ECO:0000256" key="13">
    <source>
        <dbReference type="SAM" id="MobiDB-lite"/>
    </source>
</evidence>
<feature type="region of interest" description="Disordered" evidence="13">
    <location>
        <begin position="76"/>
        <end position="103"/>
    </location>
</feature>
<accession>E4KQS1</accession>
<dbReference type="GO" id="GO:0005886">
    <property type="term" value="C:plasma membrane"/>
    <property type="evidence" value="ECO:0007669"/>
    <property type="project" value="UniProtKB-SubCell"/>
</dbReference>
<evidence type="ECO:0000256" key="4">
    <source>
        <dbReference type="ARBA" id="ARBA00022781"/>
    </source>
</evidence>
<reference evidence="14 15" key="1">
    <citation type="submission" date="2010-10" db="EMBL/GenBank/DDBJ databases">
        <authorList>
            <person name="Durkin A.S."/>
            <person name="Madupu R."/>
            <person name="Torralba M."/>
            <person name="Gillis M."/>
            <person name="Methe B."/>
            <person name="Sutton G."/>
            <person name="Nelson K.E."/>
        </authorList>
    </citation>
    <scope>NUCLEOTIDE SEQUENCE [LARGE SCALE GENOMIC DNA]</scope>
    <source>
        <strain evidence="14 15">ACS-139-V-Col8</strain>
    </source>
</reference>
<dbReference type="Proteomes" id="UP000005990">
    <property type="component" value="Unassembled WGS sequence"/>
</dbReference>
<evidence type="ECO:0000313" key="15">
    <source>
        <dbReference type="Proteomes" id="UP000005990"/>
    </source>
</evidence>
<evidence type="ECO:0000256" key="6">
    <source>
        <dbReference type="ARBA" id="ARBA00023065"/>
    </source>
</evidence>
<evidence type="ECO:0000256" key="1">
    <source>
        <dbReference type="ARBA" id="ARBA00022448"/>
    </source>
</evidence>